<dbReference type="InterPro" id="IPR027417">
    <property type="entry name" value="P-loop_NTPase"/>
</dbReference>
<organism evidence="1 2">
    <name type="scientific">Tunturiibacter gelidiferens</name>
    <dbReference type="NCBI Taxonomy" id="3069689"/>
    <lineage>
        <taxon>Bacteria</taxon>
        <taxon>Pseudomonadati</taxon>
        <taxon>Acidobacteriota</taxon>
        <taxon>Terriglobia</taxon>
        <taxon>Terriglobales</taxon>
        <taxon>Acidobacteriaceae</taxon>
        <taxon>Tunturiibacter</taxon>
    </lineage>
</organism>
<dbReference type="RefSeq" id="WP_183978897.1">
    <property type="nucleotide sequence ID" value="NZ_JACHEB010000008.1"/>
</dbReference>
<name>A0A9X0QGB9_9BACT</name>
<proteinExistence type="predicted"/>
<protein>
    <recommendedName>
        <fullName evidence="3">Hpr(Ser) kinase/phosphatase</fullName>
    </recommendedName>
</protein>
<dbReference type="EMBL" id="JACHEB010000008">
    <property type="protein sequence ID" value="MBB5329937.1"/>
    <property type="molecule type" value="Genomic_DNA"/>
</dbReference>
<dbReference type="SUPFAM" id="SSF53795">
    <property type="entry name" value="PEP carboxykinase-like"/>
    <property type="match status" value="1"/>
</dbReference>
<evidence type="ECO:0000313" key="2">
    <source>
        <dbReference type="Proteomes" id="UP000535182"/>
    </source>
</evidence>
<evidence type="ECO:0000313" key="1">
    <source>
        <dbReference type="EMBL" id="MBB5329937.1"/>
    </source>
</evidence>
<keyword evidence="2" id="KW-1185">Reference proteome</keyword>
<gene>
    <name evidence="1" type="ORF">HDF14_003566</name>
</gene>
<dbReference type="Gene3D" id="3.40.50.300">
    <property type="entry name" value="P-loop containing nucleotide triphosphate hydrolases"/>
    <property type="match status" value="1"/>
</dbReference>
<dbReference type="AlphaFoldDB" id="A0A9X0QGB9"/>
<comment type="caution">
    <text evidence="1">The sequence shown here is derived from an EMBL/GenBank/DDBJ whole genome shotgun (WGS) entry which is preliminary data.</text>
</comment>
<dbReference type="Proteomes" id="UP000535182">
    <property type="component" value="Unassembled WGS sequence"/>
</dbReference>
<accession>A0A9X0QGB9</accession>
<sequence length="266" mass="29111">MSDRDAIYGFEVRAFDCDVRVAANCLETYIILERYVFPSLPRRANAIYKADIFIRIDRVADQFQLSVDGVMQSSAAQATILVPDLIKALDDVVIRRLTELHAVHAGAVLLGEQALLLPGITHAGKSSLVAELLRRGATYFSDEYALIDSAGRVHPYPRPLLLRNGSPEQSPWLPAECNAHTGDRAVPVGWILALEYLAESTWSVTAVCQSEALLILLRNTPHILSESPNMVAAFQYAVGGAKCYVGRRPEADEAVSQILQLVGSPL</sequence>
<evidence type="ECO:0008006" key="3">
    <source>
        <dbReference type="Google" id="ProtNLM"/>
    </source>
</evidence>
<reference evidence="1 2" key="1">
    <citation type="submission" date="2020-08" db="EMBL/GenBank/DDBJ databases">
        <title>Genomic Encyclopedia of Type Strains, Phase IV (KMG-V): Genome sequencing to study the core and pangenomes of soil and plant-associated prokaryotes.</title>
        <authorList>
            <person name="Whitman W."/>
        </authorList>
    </citation>
    <scope>NUCLEOTIDE SEQUENCE [LARGE SCALE GENOMIC DNA]</scope>
    <source>
        <strain evidence="1 2">X5P2</strain>
    </source>
</reference>